<dbReference type="OrthoDB" id="3367070at2759"/>
<sequence length="572" mass="61961">MGLFSTRKQDDSVEGYTATATNNTVVRVFRSRFYGKSKGKERVSPSLSYVSSEASPSQALPGPSSHPYSPSLPSPLANSMQSNAAAGPSSPRAMPKNESIASSPRKAKRPHPGSPDMLPPPPPKSPTNEHRQRDREKNKDDTPTKSPRKEADSVTVTLAQKLNELAVANSEGLLNDHEYRLLRQNLFERFSSTAAVPAETPVVPVSKPKPRSDISPSSPSRTTPNISQAALPRTPSRTSLSIGVSNILRRATGRSPNTSSKDGSDSASFVSERSTSGFSTITRNLTRKLSISSVKTSTSMAHADSISVTSRWTGTSSDRLCSESVTSLSPTKSAAGSIRQYSTPPSSFRRMGLDSKSIYSGVYDDDRAQTSQEIKQEIITVEAEAKSMMDAFNGLELTALTKLQKKTGRNSVVGPSPEGTNLEPTWTLVANSQSQRMVVDSDSRSIRSATSAGTSASAARSAYSTRQVRPTKNLASPGILLRRKGSTSSYNSSGLAGFNYGHMTNNSNLSLPRSAQLNVAEKEVIMIGNEEEVEVEEIRRRREEVMMRYEARLEYLQARLKGAQLHEKLVGK</sequence>
<gene>
    <name evidence="2" type="ORF">M378DRAFT_185479</name>
</gene>
<feature type="region of interest" description="Disordered" evidence="1">
    <location>
        <begin position="1"/>
        <end position="154"/>
    </location>
</feature>
<accession>A0A0C2TLB2</accession>
<feature type="compositionally biased region" description="Polar residues" evidence="1">
    <location>
        <begin position="254"/>
        <end position="273"/>
    </location>
</feature>
<feature type="compositionally biased region" description="Polar residues" evidence="1">
    <location>
        <begin position="45"/>
        <end position="58"/>
    </location>
</feature>
<feature type="region of interest" description="Disordered" evidence="1">
    <location>
        <begin position="201"/>
        <end position="273"/>
    </location>
</feature>
<name>A0A0C2TLB2_AMAMK</name>
<dbReference type="Proteomes" id="UP000054549">
    <property type="component" value="Unassembled WGS sequence"/>
</dbReference>
<dbReference type="InParanoid" id="A0A0C2TLB2"/>
<feature type="compositionally biased region" description="Low complexity" evidence="1">
    <location>
        <begin position="446"/>
        <end position="466"/>
    </location>
</feature>
<protein>
    <submittedName>
        <fullName evidence="2">Uncharacterized protein</fullName>
    </submittedName>
</protein>
<feature type="compositionally biased region" description="Polar residues" evidence="1">
    <location>
        <begin position="235"/>
        <end position="244"/>
    </location>
</feature>
<dbReference type="EMBL" id="KN818230">
    <property type="protein sequence ID" value="KIL67909.1"/>
    <property type="molecule type" value="Genomic_DNA"/>
</dbReference>
<evidence type="ECO:0000313" key="3">
    <source>
        <dbReference type="Proteomes" id="UP000054549"/>
    </source>
</evidence>
<feature type="compositionally biased region" description="Low complexity" evidence="1">
    <location>
        <begin position="213"/>
        <end position="227"/>
    </location>
</feature>
<reference evidence="2 3" key="1">
    <citation type="submission" date="2014-04" db="EMBL/GenBank/DDBJ databases">
        <title>Evolutionary Origins and Diversification of the Mycorrhizal Mutualists.</title>
        <authorList>
            <consortium name="DOE Joint Genome Institute"/>
            <consortium name="Mycorrhizal Genomics Consortium"/>
            <person name="Kohler A."/>
            <person name="Kuo A."/>
            <person name="Nagy L.G."/>
            <person name="Floudas D."/>
            <person name="Copeland A."/>
            <person name="Barry K.W."/>
            <person name="Cichocki N."/>
            <person name="Veneault-Fourrey C."/>
            <person name="LaButti K."/>
            <person name="Lindquist E.A."/>
            <person name="Lipzen A."/>
            <person name="Lundell T."/>
            <person name="Morin E."/>
            <person name="Murat C."/>
            <person name="Riley R."/>
            <person name="Ohm R."/>
            <person name="Sun H."/>
            <person name="Tunlid A."/>
            <person name="Henrissat B."/>
            <person name="Grigoriev I.V."/>
            <person name="Hibbett D.S."/>
            <person name="Martin F."/>
        </authorList>
    </citation>
    <scope>NUCLEOTIDE SEQUENCE [LARGE SCALE GENOMIC DNA]</scope>
    <source>
        <strain evidence="2 3">Koide BX008</strain>
    </source>
</reference>
<organism evidence="2 3">
    <name type="scientific">Amanita muscaria (strain Koide BX008)</name>
    <dbReference type="NCBI Taxonomy" id="946122"/>
    <lineage>
        <taxon>Eukaryota</taxon>
        <taxon>Fungi</taxon>
        <taxon>Dikarya</taxon>
        <taxon>Basidiomycota</taxon>
        <taxon>Agaricomycotina</taxon>
        <taxon>Agaricomycetes</taxon>
        <taxon>Agaricomycetidae</taxon>
        <taxon>Agaricales</taxon>
        <taxon>Pluteineae</taxon>
        <taxon>Amanitaceae</taxon>
        <taxon>Amanita</taxon>
    </lineage>
</organism>
<feature type="compositionally biased region" description="Low complexity" evidence="1">
    <location>
        <begin position="60"/>
        <end position="79"/>
    </location>
</feature>
<feature type="compositionally biased region" description="Basic and acidic residues" evidence="1">
    <location>
        <begin position="127"/>
        <end position="152"/>
    </location>
</feature>
<dbReference type="AlphaFoldDB" id="A0A0C2TLB2"/>
<evidence type="ECO:0000256" key="1">
    <source>
        <dbReference type="SAM" id="MobiDB-lite"/>
    </source>
</evidence>
<dbReference type="STRING" id="946122.A0A0C2TLB2"/>
<proteinExistence type="predicted"/>
<dbReference type="HOGENOM" id="CLU_024697_0_0_1"/>
<feature type="compositionally biased region" description="Low complexity" evidence="1">
    <location>
        <begin position="17"/>
        <end position="26"/>
    </location>
</feature>
<keyword evidence="3" id="KW-1185">Reference proteome</keyword>
<evidence type="ECO:0000313" key="2">
    <source>
        <dbReference type="EMBL" id="KIL67909.1"/>
    </source>
</evidence>
<feature type="region of interest" description="Disordered" evidence="1">
    <location>
        <begin position="438"/>
        <end position="469"/>
    </location>
</feature>